<gene>
    <name evidence="2" type="ORF">SLS59_002042</name>
</gene>
<evidence type="ECO:0000313" key="2">
    <source>
        <dbReference type="EMBL" id="KAL1608851.1"/>
    </source>
</evidence>
<feature type="compositionally biased region" description="Polar residues" evidence="1">
    <location>
        <begin position="197"/>
        <end position="261"/>
    </location>
</feature>
<dbReference type="EMBL" id="JAKIXB020000005">
    <property type="protein sequence ID" value="KAL1608851.1"/>
    <property type="molecule type" value="Genomic_DNA"/>
</dbReference>
<dbReference type="Proteomes" id="UP001521222">
    <property type="component" value="Unassembled WGS sequence"/>
</dbReference>
<sequence length="359" mass="40267">MVESIEYRNLAPLYCDEEMHICAKKKKETDRGTTWDVWIEGPTGGMAVKAVVRTVARAKENYFANSMAKTITSTKLPDVQTVAAQAQDKLNALDRNNSSPEQLSQFSREERRKLWREEQRGKRREEKQPSSTPPSRELVPFSKVWREQWIGKHLQYLYRWENSPLITRTTLPVRDSIALSPTLGKTNSDDPVDKSLEQPSSAMNAAQDPATTSVVTPLSRPSSVLSQAQRQRQILQANMAAQTPTVRMTDSIPDVSTTESSPDALETADPSSSASLQKKPKTKRPAQRASRQKKKTRLVIKKVEQVSVRKVADHGLSDLQNEGSSKRVMEQKRSALRRAVQVANKERSAKDGSEEKSNG</sequence>
<keyword evidence="3" id="KW-1185">Reference proteome</keyword>
<feature type="compositionally biased region" description="Basic and acidic residues" evidence="1">
    <location>
        <begin position="107"/>
        <end position="128"/>
    </location>
</feature>
<name>A0ABR3RWN9_9PLEO</name>
<feature type="compositionally biased region" description="Polar residues" evidence="1">
    <location>
        <begin position="94"/>
        <end position="106"/>
    </location>
</feature>
<feature type="compositionally biased region" description="Basic residues" evidence="1">
    <location>
        <begin position="278"/>
        <end position="300"/>
    </location>
</feature>
<comment type="caution">
    <text evidence="2">The sequence shown here is derived from an EMBL/GenBank/DDBJ whole genome shotgun (WGS) entry which is preliminary data.</text>
</comment>
<feature type="compositionally biased region" description="Basic and acidic residues" evidence="1">
    <location>
        <begin position="187"/>
        <end position="196"/>
    </location>
</feature>
<accession>A0ABR3RWN9</accession>
<feature type="region of interest" description="Disordered" evidence="1">
    <location>
        <begin position="180"/>
        <end position="359"/>
    </location>
</feature>
<feature type="compositionally biased region" description="Basic and acidic residues" evidence="1">
    <location>
        <begin position="344"/>
        <end position="359"/>
    </location>
</feature>
<evidence type="ECO:0000256" key="1">
    <source>
        <dbReference type="SAM" id="MobiDB-lite"/>
    </source>
</evidence>
<dbReference type="PANTHER" id="PTHR28152">
    <property type="entry name" value="HYDROXYACYL-THIOESTER DEHYDRATASE TYPE 2, MITOCHONDRIAL"/>
    <property type="match status" value="1"/>
</dbReference>
<proteinExistence type="predicted"/>
<dbReference type="InterPro" id="IPR052741">
    <property type="entry name" value="Mitochondrial_HTD2"/>
</dbReference>
<feature type="region of interest" description="Disordered" evidence="1">
    <location>
        <begin position="90"/>
        <end position="138"/>
    </location>
</feature>
<protein>
    <submittedName>
        <fullName evidence="2">Uncharacterized protein</fullName>
    </submittedName>
</protein>
<feature type="compositionally biased region" description="Basic and acidic residues" evidence="1">
    <location>
        <begin position="324"/>
        <end position="333"/>
    </location>
</feature>
<evidence type="ECO:0000313" key="3">
    <source>
        <dbReference type="Proteomes" id="UP001521222"/>
    </source>
</evidence>
<organism evidence="2 3">
    <name type="scientific">Nothophoma quercina</name>
    <dbReference type="NCBI Taxonomy" id="749835"/>
    <lineage>
        <taxon>Eukaryota</taxon>
        <taxon>Fungi</taxon>
        <taxon>Dikarya</taxon>
        <taxon>Ascomycota</taxon>
        <taxon>Pezizomycotina</taxon>
        <taxon>Dothideomycetes</taxon>
        <taxon>Pleosporomycetidae</taxon>
        <taxon>Pleosporales</taxon>
        <taxon>Pleosporineae</taxon>
        <taxon>Didymellaceae</taxon>
        <taxon>Nothophoma</taxon>
    </lineage>
</organism>
<reference evidence="2 3" key="1">
    <citation type="submission" date="2024-02" db="EMBL/GenBank/DDBJ databases">
        <title>De novo assembly and annotation of 12 fungi associated with fruit tree decline syndrome in Ontario, Canada.</title>
        <authorList>
            <person name="Sulman M."/>
            <person name="Ellouze W."/>
            <person name="Ilyukhin E."/>
        </authorList>
    </citation>
    <scope>NUCLEOTIDE SEQUENCE [LARGE SCALE GENOMIC DNA]</scope>
    <source>
        <strain evidence="2 3">M97-236</strain>
    </source>
</reference>
<dbReference type="PANTHER" id="PTHR28152:SF1">
    <property type="entry name" value="HYDROXYACYL-THIOESTER DEHYDRATASE TYPE 2, MITOCHONDRIAL"/>
    <property type="match status" value="1"/>
</dbReference>